<dbReference type="Proteomes" id="UP000326877">
    <property type="component" value="Unassembled WGS sequence"/>
</dbReference>
<evidence type="ECO:0000313" key="1">
    <source>
        <dbReference type="EMBL" id="KAE8387103.1"/>
    </source>
</evidence>
<proteinExistence type="predicted"/>
<dbReference type="EMBL" id="ML735299">
    <property type="protein sequence ID" value="KAE8387103.1"/>
    <property type="molecule type" value="Genomic_DNA"/>
</dbReference>
<organism evidence="1">
    <name type="scientific">Petromyces alliaceus</name>
    <name type="common">Aspergillus alliaceus</name>
    <dbReference type="NCBI Taxonomy" id="209559"/>
    <lineage>
        <taxon>Eukaryota</taxon>
        <taxon>Fungi</taxon>
        <taxon>Dikarya</taxon>
        <taxon>Ascomycota</taxon>
        <taxon>Pezizomycotina</taxon>
        <taxon>Eurotiomycetes</taxon>
        <taxon>Eurotiomycetidae</taxon>
        <taxon>Eurotiales</taxon>
        <taxon>Aspergillaceae</taxon>
        <taxon>Aspergillus</taxon>
        <taxon>Aspergillus subgen. Circumdati</taxon>
    </lineage>
</organism>
<dbReference type="OrthoDB" id="10421084at2759"/>
<gene>
    <name evidence="1" type="ORF">BDV23DRAFT_186674</name>
</gene>
<name>A0A5N7BZT5_PETAA</name>
<reference evidence="1" key="1">
    <citation type="submission" date="2019-04" db="EMBL/GenBank/DDBJ databases">
        <title>Friends and foes A comparative genomics studyof 23 Aspergillus species from section Flavi.</title>
        <authorList>
            <consortium name="DOE Joint Genome Institute"/>
            <person name="Kjaerbolling I."/>
            <person name="Vesth T."/>
            <person name="Frisvad J.C."/>
            <person name="Nybo J.L."/>
            <person name="Theobald S."/>
            <person name="Kildgaard S."/>
            <person name="Isbrandt T."/>
            <person name="Kuo A."/>
            <person name="Sato A."/>
            <person name="Lyhne E.K."/>
            <person name="Kogle M.E."/>
            <person name="Wiebenga A."/>
            <person name="Kun R.S."/>
            <person name="Lubbers R.J."/>
            <person name="Makela M.R."/>
            <person name="Barry K."/>
            <person name="Chovatia M."/>
            <person name="Clum A."/>
            <person name="Daum C."/>
            <person name="Haridas S."/>
            <person name="He G."/>
            <person name="LaButti K."/>
            <person name="Lipzen A."/>
            <person name="Mondo S."/>
            <person name="Riley R."/>
            <person name="Salamov A."/>
            <person name="Simmons B.A."/>
            <person name="Magnuson J.K."/>
            <person name="Henrissat B."/>
            <person name="Mortensen U.H."/>
            <person name="Larsen T.O."/>
            <person name="Devries R.P."/>
            <person name="Grigoriev I.V."/>
            <person name="Machida M."/>
            <person name="Baker S.E."/>
            <person name="Andersen M.R."/>
        </authorList>
    </citation>
    <scope>NUCLEOTIDE SEQUENCE [LARGE SCALE GENOMIC DNA]</scope>
    <source>
        <strain evidence="1">IBT 14317</strain>
    </source>
</reference>
<protein>
    <submittedName>
        <fullName evidence="1">Uncharacterized protein</fullName>
    </submittedName>
</protein>
<dbReference type="AlphaFoldDB" id="A0A5N7BZT5"/>
<sequence>MEVNDQGPFEISVPQDIFWSKTLVEDAQRTYLYGPRNRTLDIPVRVYMAHALATPAHKKHMSYFSSAMEEIDLGQINNSEKHWNCRSLGTLEDTVNFCFARHLLPES</sequence>
<accession>A0A5N7BZT5</accession>